<protein>
    <submittedName>
        <fullName evidence="3">Pheromone shutdown, TraB</fullName>
    </submittedName>
</protein>
<evidence type="ECO:0000313" key="4">
    <source>
        <dbReference type="Proteomes" id="UP000245207"/>
    </source>
</evidence>
<dbReference type="Pfam" id="PF01963">
    <property type="entry name" value="TraB_PrgY_gumN"/>
    <property type="match status" value="1"/>
</dbReference>
<reference evidence="3 4" key="1">
    <citation type="journal article" date="2018" name="Mol. Plant">
        <title>The genome of Artemisia annua provides insight into the evolution of Asteraceae family and artemisinin biosynthesis.</title>
        <authorList>
            <person name="Shen Q."/>
            <person name="Zhang L."/>
            <person name="Liao Z."/>
            <person name="Wang S."/>
            <person name="Yan T."/>
            <person name="Shi P."/>
            <person name="Liu M."/>
            <person name="Fu X."/>
            <person name="Pan Q."/>
            <person name="Wang Y."/>
            <person name="Lv Z."/>
            <person name="Lu X."/>
            <person name="Zhang F."/>
            <person name="Jiang W."/>
            <person name="Ma Y."/>
            <person name="Chen M."/>
            <person name="Hao X."/>
            <person name="Li L."/>
            <person name="Tang Y."/>
            <person name="Lv G."/>
            <person name="Zhou Y."/>
            <person name="Sun X."/>
            <person name="Brodelius P.E."/>
            <person name="Rose J.K.C."/>
            <person name="Tang K."/>
        </authorList>
    </citation>
    <scope>NUCLEOTIDE SEQUENCE [LARGE SCALE GENOMIC DNA]</scope>
    <source>
        <strain evidence="4">cv. Huhao1</strain>
        <tissue evidence="3">Leaf</tissue>
    </source>
</reference>
<dbReference type="InterPro" id="IPR002816">
    <property type="entry name" value="TraB/PrgY/GumN_fam"/>
</dbReference>
<keyword evidence="2" id="KW-0732">Signal</keyword>
<keyword evidence="1" id="KW-0472">Membrane</keyword>
<dbReference type="STRING" id="35608.A0A2U1KMV0"/>
<name>A0A2U1KMV0_ARTAN</name>
<comment type="caution">
    <text evidence="3">The sequence shown here is derived from an EMBL/GenBank/DDBJ whole genome shotgun (WGS) entry which is preliminary data.</text>
</comment>
<feature type="transmembrane region" description="Helical" evidence="1">
    <location>
        <begin position="118"/>
        <end position="136"/>
    </location>
</feature>
<proteinExistence type="predicted"/>
<dbReference type="InterPro" id="IPR046345">
    <property type="entry name" value="TraB_PrgY-like"/>
</dbReference>
<organism evidence="3 4">
    <name type="scientific">Artemisia annua</name>
    <name type="common">Sweet wormwood</name>
    <dbReference type="NCBI Taxonomy" id="35608"/>
    <lineage>
        <taxon>Eukaryota</taxon>
        <taxon>Viridiplantae</taxon>
        <taxon>Streptophyta</taxon>
        <taxon>Embryophyta</taxon>
        <taxon>Tracheophyta</taxon>
        <taxon>Spermatophyta</taxon>
        <taxon>Magnoliopsida</taxon>
        <taxon>eudicotyledons</taxon>
        <taxon>Gunneridae</taxon>
        <taxon>Pentapetalae</taxon>
        <taxon>asterids</taxon>
        <taxon>campanulids</taxon>
        <taxon>Asterales</taxon>
        <taxon>Asteraceae</taxon>
        <taxon>Asteroideae</taxon>
        <taxon>Anthemideae</taxon>
        <taxon>Artemisiinae</taxon>
        <taxon>Artemisia</taxon>
    </lineage>
</organism>
<feature type="signal peptide" evidence="2">
    <location>
        <begin position="1"/>
        <end position="19"/>
    </location>
</feature>
<dbReference type="GO" id="GO:0005741">
    <property type="term" value="C:mitochondrial outer membrane"/>
    <property type="evidence" value="ECO:0007669"/>
    <property type="project" value="TreeGrafter"/>
</dbReference>
<gene>
    <name evidence="3" type="ORF">CTI12_AA585120</name>
</gene>
<dbReference type="PANTHER" id="PTHR21530:SF7">
    <property type="entry name" value="TRAB DOMAIN-CONTAINING PROTEIN"/>
    <property type="match status" value="1"/>
</dbReference>
<feature type="chain" id="PRO_5015458308" evidence="2">
    <location>
        <begin position="20"/>
        <end position="142"/>
    </location>
</feature>
<sequence>MPLLHKAKLICALILGGISLPSSEHVKEEMNETDNLDTVSSLIQKMSVKYPTLIETIVNERDQYMSSMLLSVASEHNSVVAVVGKGHLQGITKHWQQPVAIRELLLIPSAKPIISTRTMLSIIGVAVTGVVIALGVRYSGSK</sequence>
<evidence type="ECO:0000256" key="2">
    <source>
        <dbReference type="SAM" id="SignalP"/>
    </source>
</evidence>
<evidence type="ECO:0000313" key="3">
    <source>
        <dbReference type="EMBL" id="PWA38038.1"/>
    </source>
</evidence>
<evidence type="ECO:0000256" key="1">
    <source>
        <dbReference type="SAM" id="Phobius"/>
    </source>
</evidence>
<keyword evidence="1" id="KW-1133">Transmembrane helix</keyword>
<dbReference type="PANTHER" id="PTHR21530">
    <property type="entry name" value="PHEROMONE SHUTDOWN PROTEIN"/>
    <property type="match status" value="1"/>
</dbReference>
<dbReference type="AlphaFoldDB" id="A0A2U1KMV0"/>
<keyword evidence="4" id="KW-1185">Reference proteome</keyword>
<dbReference type="OrthoDB" id="48306at2759"/>
<dbReference type="EMBL" id="PKPP01016075">
    <property type="protein sequence ID" value="PWA38038.1"/>
    <property type="molecule type" value="Genomic_DNA"/>
</dbReference>
<dbReference type="Proteomes" id="UP000245207">
    <property type="component" value="Unassembled WGS sequence"/>
</dbReference>
<keyword evidence="1" id="KW-0812">Transmembrane</keyword>
<accession>A0A2U1KMV0</accession>